<keyword evidence="3" id="KW-1185">Reference proteome</keyword>
<reference evidence="3" key="1">
    <citation type="submission" date="2016-10" db="EMBL/GenBank/DDBJ databases">
        <authorList>
            <person name="Varghese N."/>
            <person name="Submissions S."/>
        </authorList>
    </citation>
    <scope>NUCLEOTIDE SEQUENCE [LARGE SCALE GENOMIC DNA]</scope>
    <source>
        <strain evidence="3">DSM 45722</strain>
    </source>
</reference>
<protein>
    <submittedName>
        <fullName evidence="2">PRC-barrel domain-containing protein</fullName>
    </submittedName>
</protein>
<dbReference type="OrthoDB" id="3712018at2"/>
<organism evidence="2 3">
    <name type="scientific">Klenkia marina</name>
    <dbReference type="NCBI Taxonomy" id="1960309"/>
    <lineage>
        <taxon>Bacteria</taxon>
        <taxon>Bacillati</taxon>
        <taxon>Actinomycetota</taxon>
        <taxon>Actinomycetes</taxon>
        <taxon>Geodermatophilales</taxon>
        <taxon>Geodermatophilaceae</taxon>
        <taxon>Klenkia</taxon>
    </lineage>
</organism>
<dbReference type="Pfam" id="PF05239">
    <property type="entry name" value="PRC"/>
    <property type="match status" value="1"/>
</dbReference>
<dbReference type="InterPro" id="IPR011033">
    <property type="entry name" value="PRC_barrel-like_sf"/>
</dbReference>
<gene>
    <name evidence="2" type="ORF">SAMN03159343_1438</name>
</gene>
<dbReference type="GO" id="GO:0030077">
    <property type="term" value="C:plasma membrane light-harvesting complex"/>
    <property type="evidence" value="ECO:0007669"/>
    <property type="project" value="InterPro"/>
</dbReference>
<dbReference type="Gene3D" id="3.90.50.10">
    <property type="entry name" value="Photosynthetic Reaction Center, subunit H, domain 2"/>
    <property type="match status" value="1"/>
</dbReference>
<dbReference type="Proteomes" id="UP000198981">
    <property type="component" value="Unassembled WGS sequence"/>
</dbReference>
<feature type="domain" description="PRC-barrel" evidence="1">
    <location>
        <begin position="7"/>
        <end position="76"/>
    </location>
</feature>
<sequence length="119" mass="12786">MIPAGNIRDWRGENVVDPEGHKIGTLESIYVDVVSDEPSFIGVEVGGLIGGKSIVFVPLKDATVGPREVRVTYARDLAKAAPSIDTDGELAAAEEPNVFAHYQLPYATGPNGERQLARR</sequence>
<dbReference type="SUPFAM" id="SSF50346">
    <property type="entry name" value="PRC-barrel domain"/>
    <property type="match status" value="1"/>
</dbReference>
<dbReference type="GO" id="GO:0019684">
    <property type="term" value="P:photosynthesis, light reaction"/>
    <property type="evidence" value="ECO:0007669"/>
    <property type="project" value="InterPro"/>
</dbReference>
<name>A0A1G4XTP0_9ACTN</name>
<dbReference type="STRING" id="1960309.SAMN03159343_1438"/>
<dbReference type="RefSeq" id="WP_092801623.1">
    <property type="nucleotide sequence ID" value="NZ_FMUH01000002.1"/>
</dbReference>
<evidence type="ECO:0000313" key="3">
    <source>
        <dbReference type="Proteomes" id="UP000198981"/>
    </source>
</evidence>
<accession>A0A1G4XTP0</accession>
<evidence type="ECO:0000259" key="1">
    <source>
        <dbReference type="Pfam" id="PF05239"/>
    </source>
</evidence>
<dbReference type="EMBL" id="FMUH01000002">
    <property type="protein sequence ID" value="SCX44569.1"/>
    <property type="molecule type" value="Genomic_DNA"/>
</dbReference>
<dbReference type="AlphaFoldDB" id="A0A1G4XTP0"/>
<evidence type="ECO:0000313" key="2">
    <source>
        <dbReference type="EMBL" id="SCX44569.1"/>
    </source>
</evidence>
<proteinExistence type="predicted"/>
<dbReference type="InterPro" id="IPR027275">
    <property type="entry name" value="PRC-brl_dom"/>
</dbReference>
<dbReference type="InterPro" id="IPR014747">
    <property type="entry name" value="Bac_photo_RC_H_C"/>
</dbReference>